<dbReference type="EMBL" id="JAGMUU010000051">
    <property type="protein sequence ID" value="KAH7112319.1"/>
    <property type="molecule type" value="Genomic_DNA"/>
</dbReference>
<organism evidence="3 4">
    <name type="scientific">Dactylonectria estremocensis</name>
    <dbReference type="NCBI Taxonomy" id="1079267"/>
    <lineage>
        <taxon>Eukaryota</taxon>
        <taxon>Fungi</taxon>
        <taxon>Dikarya</taxon>
        <taxon>Ascomycota</taxon>
        <taxon>Pezizomycotina</taxon>
        <taxon>Sordariomycetes</taxon>
        <taxon>Hypocreomycetidae</taxon>
        <taxon>Hypocreales</taxon>
        <taxon>Nectriaceae</taxon>
        <taxon>Dactylonectria</taxon>
    </lineage>
</organism>
<dbReference type="Proteomes" id="UP000717696">
    <property type="component" value="Unassembled WGS sequence"/>
</dbReference>
<dbReference type="Pfam" id="PF11905">
    <property type="entry name" value="DUF3425"/>
    <property type="match status" value="1"/>
</dbReference>
<reference evidence="3" key="1">
    <citation type="journal article" date="2021" name="Nat. Commun.">
        <title>Genetic determinants of endophytism in the Arabidopsis root mycobiome.</title>
        <authorList>
            <person name="Mesny F."/>
            <person name="Miyauchi S."/>
            <person name="Thiergart T."/>
            <person name="Pickel B."/>
            <person name="Atanasova L."/>
            <person name="Karlsson M."/>
            <person name="Huettel B."/>
            <person name="Barry K.W."/>
            <person name="Haridas S."/>
            <person name="Chen C."/>
            <person name="Bauer D."/>
            <person name="Andreopoulos W."/>
            <person name="Pangilinan J."/>
            <person name="LaButti K."/>
            <person name="Riley R."/>
            <person name="Lipzen A."/>
            <person name="Clum A."/>
            <person name="Drula E."/>
            <person name="Henrissat B."/>
            <person name="Kohler A."/>
            <person name="Grigoriev I.V."/>
            <person name="Martin F.M."/>
            <person name="Hacquard S."/>
        </authorList>
    </citation>
    <scope>NUCLEOTIDE SEQUENCE</scope>
    <source>
        <strain evidence="3">MPI-CAGE-AT-0021</strain>
    </source>
</reference>
<dbReference type="InterPro" id="IPR021833">
    <property type="entry name" value="DUF3425"/>
</dbReference>
<keyword evidence="4" id="KW-1185">Reference proteome</keyword>
<evidence type="ECO:0000313" key="4">
    <source>
        <dbReference type="Proteomes" id="UP000717696"/>
    </source>
</evidence>
<proteinExistence type="predicted"/>
<sequence>MASSRELRLSSSNIPIFRGTKVSHKKALQTPIDEAWELLVSSTTTPRPGVPTQGRRERNYPHGDETSDIQGPHFLVPTNKGQTMCITRRDFTILRTSRVMLRKTNCSLTKTFGPEFACETTASSLLIIASYPNPNSTCLVDVDHLTMSTPPPSKRNRVRNETQLNQKRLADRVKHRENRHENKQRIERIENDIADIKASLQSLTHLFQATPASPAATTTEPVLSLVPGLGELSGSVPSASPLFLHLSPQHHPAFSAATLASASATRFWRGMPLPDSTKIINCRCGSQHFDRFDTIDYCTITALYQWQTTFPTGQHVAEALPRNPSLPAMMLHSMEENTATSFITGFLRQYRSKSIEQLMGFYLLGYRYMRWRMRPDASTLQDVPAWLLPTDIQKSHPHSVVVDYLPWPLLRDYLCKHANGDPRHSINFYFESMELIWPPDYPLFAQDDAGQVSISPEFEMVISNLENWTIGPPWSNAFPHLMHLIRG</sequence>
<evidence type="ECO:0008006" key="5">
    <source>
        <dbReference type="Google" id="ProtNLM"/>
    </source>
</evidence>
<evidence type="ECO:0000313" key="3">
    <source>
        <dbReference type="EMBL" id="KAH7112319.1"/>
    </source>
</evidence>
<dbReference type="PANTHER" id="PTHR37012:SF2">
    <property type="entry name" value="BZIP DOMAIN-CONTAINING PROTEIN-RELATED"/>
    <property type="match status" value="1"/>
</dbReference>
<feature type="compositionally biased region" description="Basic and acidic residues" evidence="2">
    <location>
        <begin position="54"/>
        <end position="65"/>
    </location>
</feature>
<dbReference type="AlphaFoldDB" id="A0A9P9D4M1"/>
<feature type="coiled-coil region" evidence="1">
    <location>
        <begin position="172"/>
        <end position="206"/>
    </location>
</feature>
<evidence type="ECO:0000256" key="2">
    <source>
        <dbReference type="SAM" id="MobiDB-lite"/>
    </source>
</evidence>
<dbReference type="PANTHER" id="PTHR37012">
    <property type="entry name" value="B-ZIP TRANSCRIPTION FACTOR (EUROFUNG)-RELATED"/>
    <property type="match status" value="1"/>
</dbReference>
<keyword evidence="1" id="KW-0175">Coiled coil</keyword>
<dbReference type="OrthoDB" id="4161589at2759"/>
<evidence type="ECO:0000256" key="1">
    <source>
        <dbReference type="SAM" id="Coils"/>
    </source>
</evidence>
<gene>
    <name evidence="3" type="ORF">B0J13DRAFT_534098</name>
</gene>
<feature type="region of interest" description="Disordered" evidence="2">
    <location>
        <begin position="43"/>
        <end position="76"/>
    </location>
</feature>
<comment type="caution">
    <text evidence="3">The sequence shown here is derived from an EMBL/GenBank/DDBJ whole genome shotgun (WGS) entry which is preliminary data.</text>
</comment>
<name>A0A9P9D4M1_9HYPO</name>
<accession>A0A9P9D4M1</accession>
<protein>
    <recommendedName>
        <fullName evidence="5">BZIP domain-containing protein</fullName>
    </recommendedName>
</protein>